<reference evidence="1 2" key="1">
    <citation type="submission" date="2016-07" db="EMBL/GenBank/DDBJ databases">
        <title>Pervasive Adenine N6-methylation of Active Genes in Fungi.</title>
        <authorList>
            <consortium name="DOE Joint Genome Institute"/>
            <person name="Mondo S.J."/>
            <person name="Dannebaum R.O."/>
            <person name="Kuo R.C."/>
            <person name="Labutti K."/>
            <person name="Haridas S."/>
            <person name="Kuo A."/>
            <person name="Salamov A."/>
            <person name="Ahrendt S.R."/>
            <person name="Lipzen A."/>
            <person name="Sullivan W."/>
            <person name="Andreopoulos W.B."/>
            <person name="Clum A."/>
            <person name="Lindquist E."/>
            <person name="Daum C."/>
            <person name="Ramamoorthy G.K."/>
            <person name="Gryganskyi A."/>
            <person name="Culley D."/>
            <person name="Magnuson J.K."/>
            <person name="James T.Y."/>
            <person name="O'Malley M.A."/>
            <person name="Stajich J.E."/>
            <person name="Spatafora J.W."/>
            <person name="Visel A."/>
            <person name="Grigoriev I.V."/>
        </authorList>
    </citation>
    <scope>NUCLEOTIDE SEQUENCE [LARGE SCALE GENOMIC DNA]</scope>
    <source>
        <strain evidence="1 2">68-887.2</strain>
    </source>
</reference>
<dbReference type="Proteomes" id="UP000193986">
    <property type="component" value="Unassembled WGS sequence"/>
</dbReference>
<dbReference type="EMBL" id="MCFC01000049">
    <property type="protein sequence ID" value="ORY26272.1"/>
    <property type="molecule type" value="Genomic_DNA"/>
</dbReference>
<protein>
    <submittedName>
        <fullName evidence="1">Uncharacterized protein</fullName>
    </submittedName>
</protein>
<evidence type="ECO:0000313" key="2">
    <source>
        <dbReference type="Proteomes" id="UP000193986"/>
    </source>
</evidence>
<name>A0A1Y2AUQ1_9TREE</name>
<sequence length="143" mass="15666">MNVIGFLPIVGPASIGGPGLLILGRVAKYIGAPDWLYQDASAPILHASFVGEICPFLGNLVRMFYKPDLRAVHLVEVFLTLRSLMASDVPNNHGWLSHELAAFLELAEPVWYPQSVREEVMGRGDRYKVQNGGDDAAGGCWRC</sequence>
<proteinExistence type="predicted"/>
<evidence type="ECO:0000313" key="1">
    <source>
        <dbReference type="EMBL" id="ORY26272.1"/>
    </source>
</evidence>
<dbReference type="Pfam" id="PF13430">
    <property type="entry name" value="DUF4112"/>
    <property type="match status" value="1"/>
</dbReference>
<keyword evidence="2" id="KW-1185">Reference proteome</keyword>
<organism evidence="1 2">
    <name type="scientific">Naematelia encephala</name>
    <dbReference type="NCBI Taxonomy" id="71784"/>
    <lineage>
        <taxon>Eukaryota</taxon>
        <taxon>Fungi</taxon>
        <taxon>Dikarya</taxon>
        <taxon>Basidiomycota</taxon>
        <taxon>Agaricomycotina</taxon>
        <taxon>Tremellomycetes</taxon>
        <taxon>Tremellales</taxon>
        <taxon>Naemateliaceae</taxon>
        <taxon>Naematelia</taxon>
    </lineage>
</organism>
<comment type="caution">
    <text evidence="1">The sequence shown here is derived from an EMBL/GenBank/DDBJ whole genome shotgun (WGS) entry which is preliminary data.</text>
</comment>
<dbReference type="AlphaFoldDB" id="A0A1Y2AUQ1"/>
<gene>
    <name evidence="1" type="ORF">BCR39DRAFT_541790</name>
</gene>
<dbReference type="InParanoid" id="A0A1Y2AUQ1"/>
<accession>A0A1Y2AUQ1</accession>
<dbReference type="InterPro" id="IPR025187">
    <property type="entry name" value="DUF4112"/>
</dbReference>